<proteinExistence type="predicted"/>
<dbReference type="Proteomes" id="UP000752172">
    <property type="component" value="Unassembled WGS sequence"/>
</dbReference>
<comment type="caution">
    <text evidence="1">The sequence shown here is derived from an EMBL/GenBank/DDBJ whole genome shotgun (WGS) entry which is preliminary data.</text>
</comment>
<reference evidence="1" key="1">
    <citation type="journal article" date="2021" name="PeerJ">
        <title>Extensive microbial diversity within the chicken gut microbiome revealed by metagenomics and culture.</title>
        <authorList>
            <person name="Gilroy R."/>
            <person name="Ravi A."/>
            <person name="Getino M."/>
            <person name="Pursley I."/>
            <person name="Horton D.L."/>
            <person name="Alikhan N.F."/>
            <person name="Baker D."/>
            <person name="Gharbi K."/>
            <person name="Hall N."/>
            <person name="Watson M."/>
            <person name="Adriaenssens E.M."/>
            <person name="Foster-Nyarko E."/>
            <person name="Jarju S."/>
            <person name="Secka A."/>
            <person name="Antonio M."/>
            <person name="Oren A."/>
            <person name="Chaudhuri R.R."/>
            <person name="La Ragione R."/>
            <person name="Hildebrand F."/>
            <person name="Pallen M.J."/>
        </authorList>
    </citation>
    <scope>NUCLEOTIDE SEQUENCE</scope>
    <source>
        <strain evidence="1">ChiSjej2B20-17149</strain>
    </source>
</reference>
<name>A0A921T823_9PSED</name>
<evidence type="ECO:0000313" key="1">
    <source>
        <dbReference type="EMBL" id="HJH19469.1"/>
    </source>
</evidence>
<accession>A0A921T823</accession>
<reference evidence="1" key="2">
    <citation type="submission" date="2021-09" db="EMBL/GenBank/DDBJ databases">
        <authorList>
            <person name="Gilroy R."/>
        </authorList>
    </citation>
    <scope>NUCLEOTIDE SEQUENCE</scope>
    <source>
        <strain evidence="1">ChiSjej2B20-17149</strain>
    </source>
</reference>
<dbReference type="AlphaFoldDB" id="A0A921T823"/>
<dbReference type="RefSeq" id="WP_278917231.1">
    <property type="nucleotide sequence ID" value="NZ_DYTS01000223.1"/>
</dbReference>
<evidence type="ECO:0000313" key="2">
    <source>
        <dbReference type="Proteomes" id="UP000752172"/>
    </source>
</evidence>
<organism evidence="1 2">
    <name type="scientific">Pseudomonas lactis</name>
    <dbReference type="NCBI Taxonomy" id="1615674"/>
    <lineage>
        <taxon>Bacteria</taxon>
        <taxon>Pseudomonadati</taxon>
        <taxon>Pseudomonadota</taxon>
        <taxon>Gammaproteobacteria</taxon>
        <taxon>Pseudomonadales</taxon>
        <taxon>Pseudomonadaceae</taxon>
        <taxon>Pseudomonas</taxon>
    </lineage>
</organism>
<protein>
    <submittedName>
        <fullName evidence="1">Uncharacterized protein</fullName>
    </submittedName>
</protein>
<dbReference type="EMBL" id="DYTS01000223">
    <property type="protein sequence ID" value="HJH19469.1"/>
    <property type="molecule type" value="Genomic_DNA"/>
</dbReference>
<gene>
    <name evidence="1" type="ORF">K8W20_12230</name>
</gene>
<sequence length="103" mass="11261">MSIKPLQALWDRQFPLLNDRVKTSWFRQLNYIQGASTEAEVNEAGHMAKGFVAALSEADLVDEEGAGLMATTLLRVGDDAFARIRAVGIVGQATTHVFLKDAQ</sequence>